<dbReference type="AlphaFoldDB" id="A0A228HRS9"/>
<dbReference type="GO" id="GO:0003677">
    <property type="term" value="F:DNA binding"/>
    <property type="evidence" value="ECO:0007669"/>
    <property type="project" value="InterPro"/>
</dbReference>
<dbReference type="Gene3D" id="1.10.10.10">
    <property type="entry name" value="Winged helix-like DNA-binding domain superfamily/Winged helix DNA-binding domain"/>
    <property type="match status" value="1"/>
</dbReference>
<dbReference type="PRINTS" id="PR00038">
    <property type="entry name" value="HTHLUXR"/>
</dbReference>
<dbReference type="InterPro" id="IPR036388">
    <property type="entry name" value="WH-like_DNA-bd_sf"/>
</dbReference>
<dbReference type="GO" id="GO:0006355">
    <property type="term" value="P:regulation of DNA-templated transcription"/>
    <property type="evidence" value="ECO:0007669"/>
    <property type="project" value="InterPro"/>
</dbReference>
<evidence type="ECO:0000313" key="3">
    <source>
        <dbReference type="Proteomes" id="UP000214600"/>
    </source>
</evidence>
<reference evidence="3" key="1">
    <citation type="submission" date="2017-06" db="EMBL/GenBank/DDBJ databases">
        <authorList>
            <person name="LiPuma J."/>
            <person name="Spilker T."/>
        </authorList>
    </citation>
    <scope>NUCLEOTIDE SEQUENCE [LARGE SCALE GENOMIC DNA]</scope>
    <source>
        <strain evidence="3">AU17325</strain>
    </source>
</reference>
<gene>
    <name evidence="2" type="ORF">CFB84_40210</name>
</gene>
<dbReference type="SMART" id="SM00421">
    <property type="entry name" value="HTH_LUXR"/>
    <property type="match status" value="1"/>
</dbReference>
<dbReference type="Proteomes" id="UP000214600">
    <property type="component" value="Unassembled WGS sequence"/>
</dbReference>
<dbReference type="SUPFAM" id="SSF46894">
    <property type="entry name" value="C-terminal effector domain of the bipartite response regulators"/>
    <property type="match status" value="1"/>
</dbReference>
<evidence type="ECO:0000259" key="1">
    <source>
        <dbReference type="SMART" id="SM00421"/>
    </source>
</evidence>
<dbReference type="EMBL" id="NKFA01000038">
    <property type="protein sequence ID" value="OXI32838.1"/>
    <property type="molecule type" value="Genomic_DNA"/>
</dbReference>
<dbReference type="Pfam" id="PF00196">
    <property type="entry name" value="GerE"/>
    <property type="match status" value="1"/>
</dbReference>
<organism evidence="2 3">
    <name type="scientific">Burkholderia aenigmatica</name>
    <dbReference type="NCBI Taxonomy" id="2015348"/>
    <lineage>
        <taxon>Bacteria</taxon>
        <taxon>Pseudomonadati</taxon>
        <taxon>Pseudomonadota</taxon>
        <taxon>Betaproteobacteria</taxon>
        <taxon>Burkholderiales</taxon>
        <taxon>Burkholderiaceae</taxon>
        <taxon>Burkholderia</taxon>
        <taxon>Burkholderia cepacia complex</taxon>
    </lineage>
</organism>
<sequence length="382" mass="42342">MSAHNADSPETGELLYRIHAARDEDAWRGVMEQLRARFDAASAVLAQRHLASGQGEVLYGAPDDPAFARVFAEYAPRNPWFLSTDVCQPLHVSSGDEILGNRELLRTDYYKILLHPQRLLHRLCGVVARDEDVLCYVELYRSEGQRRFGAREKTEFRSLLAHIALAMENRWHRRHAADLGQVLMHVVDGHANATFLVEPDGRIVYSNRNAQALCEQGSGLRCDGAYLAAVTPADQRALRETLADVARQAGEDGARTGLPPTQVLSVSSPGARLPTTLTLQPAGASLRSGTGQARSLLVVSARRQRMEHAHHDCRFAHQFKLSDAQSRVSALIFDGHSIATLAQTLHVSENTVRSHLKQVFQKTNTHGQMELVRLHAQHCPNA</sequence>
<protein>
    <submittedName>
        <fullName evidence="2">Helix-turn-helix transcriptional regulator</fullName>
    </submittedName>
</protein>
<accession>A0A228HRS9</accession>
<evidence type="ECO:0000313" key="2">
    <source>
        <dbReference type="EMBL" id="OXI32838.1"/>
    </source>
</evidence>
<name>A0A228HRS9_9BURK</name>
<feature type="domain" description="HTH luxR-type" evidence="1">
    <location>
        <begin position="318"/>
        <end position="375"/>
    </location>
</feature>
<reference evidence="2 3" key="2">
    <citation type="submission" date="2017-08" db="EMBL/GenBank/DDBJ databases">
        <title>WGS of novel Burkholderia cepaca complex species.</title>
        <authorList>
            <person name="Lipuma J."/>
            <person name="Spilker T."/>
        </authorList>
    </citation>
    <scope>NUCLEOTIDE SEQUENCE [LARGE SCALE GENOMIC DNA]</scope>
    <source>
        <strain evidence="2 3">AU17325</strain>
    </source>
</reference>
<proteinExistence type="predicted"/>
<comment type="caution">
    <text evidence="2">The sequence shown here is derived from an EMBL/GenBank/DDBJ whole genome shotgun (WGS) entry which is preliminary data.</text>
</comment>
<dbReference type="InterPro" id="IPR016032">
    <property type="entry name" value="Sig_transdc_resp-reg_C-effctor"/>
</dbReference>
<dbReference type="InterPro" id="IPR000792">
    <property type="entry name" value="Tscrpt_reg_LuxR_C"/>
</dbReference>